<dbReference type="PANTHER" id="PTHR42792">
    <property type="entry name" value="FLAGELLIN"/>
    <property type="match status" value="1"/>
</dbReference>
<dbReference type="InterPro" id="IPR013384">
    <property type="entry name" value="Flagell_FlgL"/>
</dbReference>
<evidence type="ECO:0000313" key="3">
    <source>
        <dbReference type="Proteomes" id="UP000199662"/>
    </source>
</evidence>
<sequence length="424" mass="44944">MRVSSNMMTANYLQQLNRSYAKQANLMEQSDGNSMHRPSDNPVNYTKTMTFKNTLAENTQYTDNLKSATSWMTTADGAMTNITDIMKSVIEKTTAAANGTNQTVDLQAAATDVNGMIQQIVTDANSQVGTRYVFSGQSDTTMPFSISSGKIDRGLTKTLDEKQASFFSGTQVGGLNQMLAMTGSDNKEYYLDMTSKNIYTKDFVDNGYKDAMAKGQTAVAATDAVGTAPATSTVGTYFTTTGALVTPAPAALTTTAGTTLSFQTVSQYVVTYHGDDKKISMPVQNGPSDPVRDSVNVTGSDLFGSTDIFGGSAGSSVLNDLYTMQAKMTAGDSSWVSSDGLTLANNARDSVLNAQSSVASRAGVYKDLQATMENQATTITGDITNASATDVASLVVQLKTAETLYNMSLSVGSKILPKSLADYL</sequence>
<dbReference type="GO" id="GO:0005198">
    <property type="term" value="F:structural molecule activity"/>
    <property type="evidence" value="ECO:0007669"/>
    <property type="project" value="InterPro"/>
</dbReference>
<name>A0A1H7CM37_9FIRM</name>
<keyword evidence="3" id="KW-1185">Reference proteome</keyword>
<dbReference type="RefSeq" id="WP_091834639.1">
    <property type="nucleotide sequence ID" value="NZ_FNZK01000021.1"/>
</dbReference>
<dbReference type="AlphaFoldDB" id="A0A1H7CM37"/>
<dbReference type="EMBL" id="FNZK01000021">
    <property type="protein sequence ID" value="SEJ88192.1"/>
    <property type="molecule type" value="Genomic_DNA"/>
</dbReference>
<dbReference type="Pfam" id="PF00669">
    <property type="entry name" value="Flagellin_N"/>
    <property type="match status" value="1"/>
</dbReference>
<dbReference type="PANTHER" id="PTHR42792:SF1">
    <property type="entry name" value="FLAGELLAR HOOK-ASSOCIATED PROTEIN 3"/>
    <property type="match status" value="1"/>
</dbReference>
<dbReference type="Gene3D" id="1.20.1330.10">
    <property type="entry name" value="f41 fragment of flagellin, N-terminal domain"/>
    <property type="match status" value="2"/>
</dbReference>
<evidence type="ECO:0000313" key="2">
    <source>
        <dbReference type="EMBL" id="SEJ88192.1"/>
    </source>
</evidence>
<dbReference type="GO" id="GO:0009424">
    <property type="term" value="C:bacterial-type flagellum hook"/>
    <property type="evidence" value="ECO:0007669"/>
    <property type="project" value="InterPro"/>
</dbReference>
<evidence type="ECO:0000259" key="1">
    <source>
        <dbReference type="Pfam" id="PF00669"/>
    </source>
</evidence>
<dbReference type="GO" id="GO:0071973">
    <property type="term" value="P:bacterial-type flagellum-dependent cell motility"/>
    <property type="evidence" value="ECO:0007669"/>
    <property type="project" value="InterPro"/>
</dbReference>
<dbReference type="InterPro" id="IPR001029">
    <property type="entry name" value="Flagellin_N"/>
</dbReference>
<dbReference type="Proteomes" id="UP000199662">
    <property type="component" value="Unassembled WGS sequence"/>
</dbReference>
<proteinExistence type="predicted"/>
<dbReference type="STRING" id="84035.SAMN05660742_12168"/>
<dbReference type="SUPFAM" id="SSF64518">
    <property type="entry name" value="Phase 1 flagellin"/>
    <property type="match status" value="1"/>
</dbReference>
<dbReference type="NCBIfam" id="TIGR02550">
    <property type="entry name" value="flagell_flgL"/>
    <property type="match status" value="1"/>
</dbReference>
<accession>A0A1H7CM37</accession>
<organism evidence="2 3">
    <name type="scientific">Propionispira arboris</name>
    <dbReference type="NCBI Taxonomy" id="84035"/>
    <lineage>
        <taxon>Bacteria</taxon>
        <taxon>Bacillati</taxon>
        <taxon>Bacillota</taxon>
        <taxon>Negativicutes</taxon>
        <taxon>Selenomonadales</taxon>
        <taxon>Selenomonadaceae</taxon>
        <taxon>Propionispira</taxon>
    </lineage>
</organism>
<keyword evidence="2" id="KW-0282">Flagellum</keyword>
<dbReference type="InterPro" id="IPR001492">
    <property type="entry name" value="Flagellin"/>
</dbReference>
<keyword evidence="2" id="KW-0969">Cilium</keyword>
<protein>
    <submittedName>
        <fullName evidence="2">Flagellar hook-associated protein 3 FlgL</fullName>
    </submittedName>
</protein>
<gene>
    <name evidence="2" type="ORF">SAMN05660742_12168</name>
</gene>
<reference evidence="2 3" key="1">
    <citation type="submission" date="2016-10" db="EMBL/GenBank/DDBJ databases">
        <authorList>
            <person name="de Groot N.N."/>
        </authorList>
    </citation>
    <scope>NUCLEOTIDE SEQUENCE [LARGE SCALE GENOMIC DNA]</scope>
    <source>
        <strain evidence="2 3">DSM 2179</strain>
    </source>
</reference>
<feature type="domain" description="Flagellin N-terminal" evidence="1">
    <location>
        <begin position="3"/>
        <end position="137"/>
    </location>
</feature>
<keyword evidence="2" id="KW-0966">Cell projection</keyword>